<evidence type="ECO:0000313" key="1">
    <source>
        <dbReference type="EMBL" id="KKL47665.1"/>
    </source>
</evidence>
<dbReference type="EMBL" id="LAZR01033585">
    <property type="protein sequence ID" value="KKL47665.1"/>
    <property type="molecule type" value="Genomic_DNA"/>
</dbReference>
<comment type="caution">
    <text evidence="1">The sequence shown here is derived from an EMBL/GenBank/DDBJ whole genome shotgun (WGS) entry which is preliminary data.</text>
</comment>
<protein>
    <submittedName>
        <fullName evidence="1">Uncharacterized protein</fullName>
    </submittedName>
</protein>
<name>A0A0F9ERW6_9ZZZZ</name>
<organism evidence="1">
    <name type="scientific">marine sediment metagenome</name>
    <dbReference type="NCBI Taxonomy" id="412755"/>
    <lineage>
        <taxon>unclassified sequences</taxon>
        <taxon>metagenomes</taxon>
        <taxon>ecological metagenomes</taxon>
    </lineage>
</organism>
<proteinExistence type="predicted"/>
<gene>
    <name evidence="1" type="ORF">LCGC14_2333240</name>
</gene>
<sequence>MAAYSIIKTNAIHQKLIEHFEDHYYLTRDDFEQWNREAYQAEIRRNLPEDEGAPVLDVEFIDLP</sequence>
<dbReference type="AlphaFoldDB" id="A0A0F9ERW6"/>
<accession>A0A0F9ERW6</accession>
<reference evidence="1" key="1">
    <citation type="journal article" date="2015" name="Nature">
        <title>Complex archaea that bridge the gap between prokaryotes and eukaryotes.</title>
        <authorList>
            <person name="Spang A."/>
            <person name="Saw J.H."/>
            <person name="Jorgensen S.L."/>
            <person name="Zaremba-Niedzwiedzka K."/>
            <person name="Martijn J."/>
            <person name="Lind A.E."/>
            <person name="van Eijk R."/>
            <person name="Schleper C."/>
            <person name="Guy L."/>
            <person name="Ettema T.J."/>
        </authorList>
    </citation>
    <scope>NUCLEOTIDE SEQUENCE</scope>
</reference>